<comment type="function">
    <text evidence="1">Catalyzes the phosphorylation of riboflavin to FMN followed by the adenylation of FMN to FAD.</text>
</comment>
<protein>
    <recommendedName>
        <fullName evidence="15">Riboflavin biosynthesis protein</fullName>
    </recommendedName>
    <domain>
        <recommendedName>
            <fullName evidence="15">Riboflavin kinase</fullName>
            <ecNumber evidence="15">2.7.1.26</ecNumber>
        </recommendedName>
        <alternativeName>
            <fullName evidence="15">Flavokinase</fullName>
        </alternativeName>
    </domain>
    <domain>
        <recommendedName>
            <fullName evidence="15">FMN adenylyltransferase</fullName>
            <ecNumber evidence="15">2.7.7.2</ecNumber>
        </recommendedName>
        <alternativeName>
            <fullName evidence="15">FAD pyrophosphorylase</fullName>
        </alternativeName>
        <alternativeName>
            <fullName evidence="15">FAD synthase</fullName>
        </alternativeName>
    </domain>
</protein>
<evidence type="ECO:0000259" key="16">
    <source>
        <dbReference type="SMART" id="SM00904"/>
    </source>
</evidence>
<dbReference type="InterPro" id="IPR015865">
    <property type="entry name" value="Riboflavin_kinase_bac/euk"/>
</dbReference>
<keyword evidence="12" id="KW-0511">Multifunctional enzyme</keyword>
<dbReference type="InterPro" id="IPR004821">
    <property type="entry name" value="Cyt_trans-like"/>
</dbReference>
<comment type="catalytic activity">
    <reaction evidence="13 15">
        <text>riboflavin + ATP = FMN + ADP + H(+)</text>
        <dbReference type="Rhea" id="RHEA:14357"/>
        <dbReference type="ChEBI" id="CHEBI:15378"/>
        <dbReference type="ChEBI" id="CHEBI:30616"/>
        <dbReference type="ChEBI" id="CHEBI:57986"/>
        <dbReference type="ChEBI" id="CHEBI:58210"/>
        <dbReference type="ChEBI" id="CHEBI:456216"/>
        <dbReference type="EC" id="2.7.1.26"/>
    </reaction>
</comment>
<accession>A0ABS1GK29</accession>
<keyword evidence="4 15" id="KW-0285">Flavoprotein</keyword>
<evidence type="ECO:0000256" key="5">
    <source>
        <dbReference type="ARBA" id="ARBA00022643"/>
    </source>
</evidence>
<dbReference type="GO" id="GO:0008531">
    <property type="term" value="F:riboflavin kinase activity"/>
    <property type="evidence" value="ECO:0007669"/>
    <property type="project" value="UniProtKB-EC"/>
</dbReference>
<evidence type="ECO:0000256" key="7">
    <source>
        <dbReference type="ARBA" id="ARBA00022695"/>
    </source>
</evidence>
<keyword evidence="5 15" id="KW-0288">FMN</keyword>
<evidence type="ECO:0000256" key="3">
    <source>
        <dbReference type="ARBA" id="ARBA00005201"/>
    </source>
</evidence>
<dbReference type="Gene3D" id="3.40.50.620">
    <property type="entry name" value="HUPs"/>
    <property type="match status" value="1"/>
</dbReference>
<evidence type="ECO:0000256" key="15">
    <source>
        <dbReference type="PIRNR" id="PIRNR004491"/>
    </source>
</evidence>
<dbReference type="EC" id="2.7.1.26" evidence="15"/>
<dbReference type="CDD" id="cd02064">
    <property type="entry name" value="FAD_synthetase_N"/>
    <property type="match status" value="1"/>
</dbReference>
<comment type="similarity">
    <text evidence="15">Belongs to the ribF family.</text>
</comment>
<dbReference type="NCBIfam" id="TIGR00125">
    <property type="entry name" value="cyt_tran_rel"/>
    <property type="match status" value="1"/>
</dbReference>
<dbReference type="RefSeq" id="WP_200674770.1">
    <property type="nucleotide sequence ID" value="NZ_JAACYA010000002.1"/>
</dbReference>
<feature type="domain" description="Riboflavin kinase" evidence="16">
    <location>
        <begin position="180"/>
        <end position="304"/>
    </location>
</feature>
<dbReference type="NCBIfam" id="TIGR00083">
    <property type="entry name" value="ribF"/>
    <property type="match status" value="1"/>
</dbReference>
<dbReference type="InterPro" id="IPR002606">
    <property type="entry name" value="Riboflavin_kinase_bac"/>
</dbReference>
<dbReference type="InterPro" id="IPR014729">
    <property type="entry name" value="Rossmann-like_a/b/a_fold"/>
</dbReference>
<name>A0ABS1GK29_9AQUI</name>
<keyword evidence="18" id="KW-1185">Reference proteome</keyword>
<dbReference type="Pfam" id="PF01687">
    <property type="entry name" value="Flavokinase"/>
    <property type="match status" value="1"/>
</dbReference>
<keyword evidence="9 15" id="KW-0418">Kinase</keyword>
<dbReference type="NCBIfam" id="NF004162">
    <property type="entry name" value="PRK05627.1-5"/>
    <property type="match status" value="1"/>
</dbReference>
<dbReference type="PANTHER" id="PTHR22749:SF6">
    <property type="entry name" value="RIBOFLAVIN KINASE"/>
    <property type="match status" value="1"/>
</dbReference>
<comment type="catalytic activity">
    <reaction evidence="14 15">
        <text>FMN + ATP + H(+) = FAD + diphosphate</text>
        <dbReference type="Rhea" id="RHEA:17237"/>
        <dbReference type="ChEBI" id="CHEBI:15378"/>
        <dbReference type="ChEBI" id="CHEBI:30616"/>
        <dbReference type="ChEBI" id="CHEBI:33019"/>
        <dbReference type="ChEBI" id="CHEBI:57692"/>
        <dbReference type="ChEBI" id="CHEBI:58210"/>
        <dbReference type="EC" id="2.7.7.2"/>
    </reaction>
</comment>
<evidence type="ECO:0000256" key="13">
    <source>
        <dbReference type="ARBA" id="ARBA00047880"/>
    </source>
</evidence>
<dbReference type="SUPFAM" id="SSF52374">
    <property type="entry name" value="Nucleotidylyl transferase"/>
    <property type="match status" value="1"/>
</dbReference>
<dbReference type="InterPro" id="IPR023465">
    <property type="entry name" value="Riboflavin_kinase_dom_sf"/>
</dbReference>
<comment type="caution">
    <text evidence="17">The sequence shown here is derived from an EMBL/GenBank/DDBJ whole genome shotgun (WGS) entry which is preliminary data.</text>
</comment>
<comment type="pathway">
    <text evidence="3 15">Cofactor biosynthesis; FMN biosynthesis; FMN from riboflavin (ATP route): step 1/1.</text>
</comment>
<proteinExistence type="inferred from homology"/>
<sequence>MKVIRESDLPLKEETVCTIGNFDGFHKGHAFILTTLKETARKENRKSLVITFEPHPKALLNPENAPCRITNLETKLDLLKHQGIDYVYVIHFDREFAQKTPQDFIQFLSQQLGCRKLIVGHDWRFGYKGEGNIETAKALGKQFDMDIIVIPPVKENNERISSTKIRQLLREGKVEQVEHLLGRTYCIKGTVQKGNQIGKEIGYPTINIKPSENLCLKKGVYSGFVSIDGKTYPAVINYGTRPTVDGKQLLIEAHIIGKRIGLEDSKQIKIFFKKFLREERKFDSLNQLKAQIKTDIEKTLQTLEV</sequence>
<evidence type="ECO:0000313" key="17">
    <source>
        <dbReference type="EMBL" id="MBK3333251.1"/>
    </source>
</evidence>
<dbReference type="SMART" id="SM00904">
    <property type="entry name" value="Flavokinase"/>
    <property type="match status" value="1"/>
</dbReference>
<reference evidence="17 18" key="1">
    <citation type="journal article" date="2021" name="Syst. Appl. Microbiol.">
        <title>Persephonella atlantica sp. nov.: How to adapt to physico-chemical gradients in high temperature hydrothermal habitats.</title>
        <authorList>
            <person name="Francois D.X."/>
            <person name="Godfroy A."/>
            <person name="Mathien C."/>
            <person name="Aube J."/>
            <person name="Cathalot C."/>
            <person name="Lesongeur F."/>
            <person name="L'Haridon S."/>
            <person name="Philippon X."/>
            <person name="Roussel E.G."/>
        </authorList>
    </citation>
    <scope>NUCLEOTIDE SEQUENCE [LARGE SCALE GENOMIC DNA]</scope>
    <source>
        <strain evidence="17 18">MO1340</strain>
    </source>
</reference>
<evidence type="ECO:0000256" key="2">
    <source>
        <dbReference type="ARBA" id="ARBA00004726"/>
    </source>
</evidence>
<dbReference type="InterPro" id="IPR023468">
    <property type="entry name" value="Riboflavin_kinase"/>
</dbReference>
<keyword evidence="7 15" id="KW-0548">Nucleotidyltransferase</keyword>
<evidence type="ECO:0000256" key="1">
    <source>
        <dbReference type="ARBA" id="ARBA00002121"/>
    </source>
</evidence>
<comment type="pathway">
    <text evidence="2 15">Cofactor biosynthesis; FAD biosynthesis; FAD from FMN: step 1/1.</text>
</comment>
<gene>
    <name evidence="17" type="ORF">GWK41_09230</name>
</gene>
<dbReference type="EMBL" id="JAACYA010000002">
    <property type="protein sequence ID" value="MBK3333251.1"/>
    <property type="molecule type" value="Genomic_DNA"/>
</dbReference>
<dbReference type="SUPFAM" id="SSF82114">
    <property type="entry name" value="Riboflavin kinase-like"/>
    <property type="match status" value="1"/>
</dbReference>
<evidence type="ECO:0000256" key="14">
    <source>
        <dbReference type="ARBA" id="ARBA00049494"/>
    </source>
</evidence>
<organism evidence="17 18">
    <name type="scientific">Persephonella atlantica</name>
    <dbReference type="NCBI Taxonomy" id="2699429"/>
    <lineage>
        <taxon>Bacteria</taxon>
        <taxon>Pseudomonadati</taxon>
        <taxon>Aquificota</taxon>
        <taxon>Aquificia</taxon>
        <taxon>Aquificales</taxon>
        <taxon>Hydrogenothermaceae</taxon>
        <taxon>Persephonella</taxon>
    </lineage>
</organism>
<evidence type="ECO:0000313" key="18">
    <source>
        <dbReference type="Proteomes" id="UP000772812"/>
    </source>
</evidence>
<evidence type="ECO:0000256" key="4">
    <source>
        <dbReference type="ARBA" id="ARBA00022630"/>
    </source>
</evidence>
<dbReference type="Gene3D" id="2.40.30.30">
    <property type="entry name" value="Riboflavin kinase-like"/>
    <property type="match status" value="1"/>
</dbReference>
<keyword evidence="11 15" id="KW-0067">ATP-binding</keyword>
<evidence type="ECO:0000256" key="10">
    <source>
        <dbReference type="ARBA" id="ARBA00022827"/>
    </source>
</evidence>
<evidence type="ECO:0000256" key="6">
    <source>
        <dbReference type="ARBA" id="ARBA00022679"/>
    </source>
</evidence>
<dbReference type="Proteomes" id="UP000772812">
    <property type="component" value="Unassembled WGS sequence"/>
</dbReference>
<dbReference type="EC" id="2.7.7.2" evidence="15"/>
<evidence type="ECO:0000256" key="11">
    <source>
        <dbReference type="ARBA" id="ARBA00022840"/>
    </source>
</evidence>
<keyword evidence="8 15" id="KW-0547">Nucleotide-binding</keyword>
<dbReference type="InterPro" id="IPR015864">
    <property type="entry name" value="FAD_synthase"/>
</dbReference>
<evidence type="ECO:0000256" key="9">
    <source>
        <dbReference type="ARBA" id="ARBA00022777"/>
    </source>
</evidence>
<dbReference type="GO" id="GO:0003919">
    <property type="term" value="F:FMN adenylyltransferase activity"/>
    <property type="evidence" value="ECO:0007669"/>
    <property type="project" value="UniProtKB-EC"/>
</dbReference>
<evidence type="ECO:0000256" key="12">
    <source>
        <dbReference type="ARBA" id="ARBA00023268"/>
    </source>
</evidence>
<evidence type="ECO:0000256" key="8">
    <source>
        <dbReference type="ARBA" id="ARBA00022741"/>
    </source>
</evidence>
<keyword evidence="10 15" id="KW-0274">FAD</keyword>
<dbReference type="PANTHER" id="PTHR22749">
    <property type="entry name" value="RIBOFLAVIN KINASE/FMN ADENYLYLTRANSFERASE"/>
    <property type="match status" value="1"/>
</dbReference>
<dbReference type="Pfam" id="PF06574">
    <property type="entry name" value="FAD_syn"/>
    <property type="match status" value="1"/>
</dbReference>
<keyword evidence="6 15" id="KW-0808">Transferase</keyword>
<dbReference type="PIRSF" id="PIRSF004491">
    <property type="entry name" value="FAD_Synth"/>
    <property type="match status" value="1"/>
</dbReference>